<name>A0A1H8BN86_9PROT</name>
<protein>
    <submittedName>
        <fullName evidence="1">2-haloacid dehalogenase</fullName>
    </submittedName>
</protein>
<dbReference type="AlphaFoldDB" id="A0A1H8BN86"/>
<dbReference type="Gene3D" id="1.10.150.240">
    <property type="entry name" value="Putative phosphatase, domain 2"/>
    <property type="match status" value="1"/>
</dbReference>
<sequence>MLIDWNLWHLYRKLYMGDEAAMEKFLSEICTQEWNMQQDAGRTWAEAVAVLKAEYPRHADMIDAFHLRWHEMIGGQIDDTVAILQETRKRDVPLYALTDWSQETFFDTVNRFDFLSWFRGIVISGAEKLIKPEPRIFQLLLDRYGLAAEHVVYIDDSPSNMKAAAALGMYGIYFVCADTLGAELANLGLLPNPTEKHSPVKTACRKRHTSHFYAGFATEALIYCPSIHARAATLAASYALSSSCKGSTKLS</sequence>
<dbReference type="CDD" id="cd02603">
    <property type="entry name" value="HAD_sEH-N_like"/>
    <property type="match status" value="1"/>
</dbReference>
<gene>
    <name evidence="1" type="ORF">SAMN05216404_101281</name>
</gene>
<dbReference type="RefSeq" id="WP_074743788.1">
    <property type="nucleotide sequence ID" value="NZ_FOCT01000001.1"/>
</dbReference>
<dbReference type="EMBL" id="FOCT01000001">
    <property type="protein sequence ID" value="SEM83357.1"/>
    <property type="molecule type" value="Genomic_DNA"/>
</dbReference>
<evidence type="ECO:0000313" key="2">
    <source>
        <dbReference type="Proteomes" id="UP000183898"/>
    </source>
</evidence>
<organism evidence="1 2">
    <name type="scientific">Nitrosospira multiformis</name>
    <dbReference type="NCBI Taxonomy" id="1231"/>
    <lineage>
        <taxon>Bacteria</taxon>
        <taxon>Pseudomonadati</taxon>
        <taxon>Pseudomonadota</taxon>
        <taxon>Betaproteobacteria</taxon>
        <taxon>Nitrosomonadales</taxon>
        <taxon>Nitrosomonadaceae</taxon>
        <taxon>Nitrosospira</taxon>
    </lineage>
</organism>
<dbReference type="PANTHER" id="PTHR43611">
    <property type="entry name" value="ALPHA-D-GLUCOSE 1-PHOSPHATE PHOSPHATASE"/>
    <property type="match status" value="1"/>
</dbReference>
<dbReference type="InterPro" id="IPR006439">
    <property type="entry name" value="HAD-SF_hydro_IA"/>
</dbReference>
<dbReference type="InterPro" id="IPR041492">
    <property type="entry name" value="HAD_2"/>
</dbReference>
<dbReference type="Pfam" id="PF13419">
    <property type="entry name" value="HAD_2"/>
    <property type="match status" value="1"/>
</dbReference>
<dbReference type="NCBIfam" id="TIGR01509">
    <property type="entry name" value="HAD-SF-IA-v3"/>
    <property type="match status" value="1"/>
</dbReference>
<dbReference type="InterPro" id="IPR036412">
    <property type="entry name" value="HAD-like_sf"/>
</dbReference>
<dbReference type="InterPro" id="IPR023214">
    <property type="entry name" value="HAD_sf"/>
</dbReference>
<dbReference type="PANTHER" id="PTHR43611:SF3">
    <property type="entry name" value="FLAVIN MONONUCLEOTIDE HYDROLASE 1, CHLOROPLATIC"/>
    <property type="match status" value="1"/>
</dbReference>
<evidence type="ECO:0000313" key="1">
    <source>
        <dbReference type="EMBL" id="SEM83357.1"/>
    </source>
</evidence>
<reference evidence="1 2" key="1">
    <citation type="submission" date="2016-10" db="EMBL/GenBank/DDBJ databases">
        <authorList>
            <person name="de Groot N.N."/>
        </authorList>
    </citation>
    <scope>NUCLEOTIDE SEQUENCE [LARGE SCALE GENOMIC DNA]</scope>
    <source>
        <strain evidence="1 2">Nl18</strain>
    </source>
</reference>
<dbReference type="InterPro" id="IPR023198">
    <property type="entry name" value="PGP-like_dom2"/>
</dbReference>
<dbReference type="SUPFAM" id="SSF56784">
    <property type="entry name" value="HAD-like"/>
    <property type="match status" value="1"/>
</dbReference>
<dbReference type="Proteomes" id="UP000183898">
    <property type="component" value="Unassembled WGS sequence"/>
</dbReference>
<proteinExistence type="predicted"/>
<dbReference type="Gene3D" id="3.40.50.1000">
    <property type="entry name" value="HAD superfamily/HAD-like"/>
    <property type="match status" value="1"/>
</dbReference>
<accession>A0A1H8BN86</accession>